<feature type="region of interest" description="Disordered" evidence="6">
    <location>
        <begin position="89"/>
        <end position="121"/>
    </location>
</feature>
<dbReference type="PANTHER" id="PTHR24409:SF295">
    <property type="entry name" value="AZ2-RELATED"/>
    <property type="match status" value="1"/>
</dbReference>
<dbReference type="SUPFAM" id="SSF57667">
    <property type="entry name" value="beta-beta-alpha zinc fingers"/>
    <property type="match status" value="1"/>
</dbReference>
<gene>
    <name evidence="8" type="ORF">HYALB_00013693</name>
</gene>
<dbReference type="AlphaFoldDB" id="A0A9N9PZS5"/>
<dbReference type="GO" id="GO:0000981">
    <property type="term" value="F:DNA-binding transcription factor activity, RNA polymerase II-specific"/>
    <property type="evidence" value="ECO:0007669"/>
    <property type="project" value="TreeGrafter"/>
</dbReference>
<dbReference type="EMBL" id="CAJVRM010000413">
    <property type="protein sequence ID" value="CAG8980743.1"/>
    <property type="molecule type" value="Genomic_DNA"/>
</dbReference>
<dbReference type="SMART" id="SM00355">
    <property type="entry name" value="ZnF_C2H2"/>
    <property type="match status" value="3"/>
</dbReference>
<evidence type="ECO:0000256" key="3">
    <source>
        <dbReference type="ARBA" id="ARBA00022771"/>
    </source>
</evidence>
<accession>A0A9N9PZS5</accession>
<dbReference type="GO" id="GO:0000977">
    <property type="term" value="F:RNA polymerase II transcription regulatory region sequence-specific DNA binding"/>
    <property type="evidence" value="ECO:0007669"/>
    <property type="project" value="TreeGrafter"/>
</dbReference>
<evidence type="ECO:0000256" key="1">
    <source>
        <dbReference type="ARBA" id="ARBA00022723"/>
    </source>
</evidence>
<feature type="compositionally biased region" description="Polar residues" evidence="6">
    <location>
        <begin position="111"/>
        <end position="121"/>
    </location>
</feature>
<dbReference type="OrthoDB" id="654211at2759"/>
<keyword evidence="4" id="KW-0862">Zinc</keyword>
<keyword evidence="2" id="KW-0677">Repeat</keyword>
<evidence type="ECO:0000313" key="9">
    <source>
        <dbReference type="Proteomes" id="UP000701801"/>
    </source>
</evidence>
<evidence type="ECO:0000256" key="4">
    <source>
        <dbReference type="ARBA" id="ARBA00022833"/>
    </source>
</evidence>
<dbReference type="PROSITE" id="PS50157">
    <property type="entry name" value="ZINC_FINGER_C2H2_2"/>
    <property type="match status" value="1"/>
</dbReference>
<feature type="domain" description="C2H2-type" evidence="7">
    <location>
        <begin position="274"/>
        <end position="296"/>
    </location>
</feature>
<evidence type="ECO:0000259" key="7">
    <source>
        <dbReference type="PROSITE" id="PS50157"/>
    </source>
</evidence>
<sequence>MAWLLDQRQAGPVTLWNLHSLNNGASIERISPLDESDSDIEIIPPSDFRENGRHRSASNNVAIPSHANSADTFTGGMVPAAEIDTLDGTDSDIEIISPSEFRENKRRRSSPNKTAYTNPASISPGGIIPVVEGNNFLDGSDSDIEIIPPSEFRENGRRLPASNNPAITSHANPVDLSAGAQGPEIDDLNAELKFQIVFLSSLDDSSIDRAEIERKIHVNVADLQDRVRRLGGKPYTIPPEVSAPASSFSCPHCTQRRNTRALINRHINTHEKPYECPKCHKTRATQRDLDRHLDIHGRIHRYFCPVEGCSSSVHGSKGGFSRRLDNAKRHLKSHANKIREKELRVLREDDSGRLVEV</sequence>
<proteinExistence type="predicted"/>
<dbReference type="InterPro" id="IPR036236">
    <property type="entry name" value="Znf_C2H2_sf"/>
</dbReference>
<evidence type="ECO:0000256" key="2">
    <source>
        <dbReference type="ARBA" id="ARBA00022737"/>
    </source>
</evidence>
<keyword evidence="9" id="KW-1185">Reference proteome</keyword>
<dbReference type="GO" id="GO:0005634">
    <property type="term" value="C:nucleus"/>
    <property type="evidence" value="ECO:0007669"/>
    <property type="project" value="TreeGrafter"/>
</dbReference>
<dbReference type="Proteomes" id="UP000701801">
    <property type="component" value="Unassembled WGS sequence"/>
</dbReference>
<evidence type="ECO:0000313" key="8">
    <source>
        <dbReference type="EMBL" id="CAG8980743.1"/>
    </source>
</evidence>
<evidence type="ECO:0000256" key="6">
    <source>
        <dbReference type="SAM" id="MobiDB-lite"/>
    </source>
</evidence>
<reference evidence="8" key="1">
    <citation type="submission" date="2021-07" db="EMBL/GenBank/DDBJ databases">
        <authorList>
            <person name="Durling M."/>
        </authorList>
    </citation>
    <scope>NUCLEOTIDE SEQUENCE</scope>
</reference>
<dbReference type="InterPro" id="IPR013087">
    <property type="entry name" value="Znf_C2H2_type"/>
</dbReference>
<protein>
    <recommendedName>
        <fullName evidence="7">C2H2-type domain-containing protein</fullName>
    </recommendedName>
</protein>
<comment type="caution">
    <text evidence="8">The sequence shown here is derived from an EMBL/GenBank/DDBJ whole genome shotgun (WGS) entry which is preliminary data.</text>
</comment>
<dbReference type="PANTHER" id="PTHR24409">
    <property type="entry name" value="ZINC FINGER PROTEIN 142"/>
    <property type="match status" value="1"/>
</dbReference>
<organism evidence="8 9">
    <name type="scientific">Hymenoscyphus albidus</name>
    <dbReference type="NCBI Taxonomy" id="595503"/>
    <lineage>
        <taxon>Eukaryota</taxon>
        <taxon>Fungi</taxon>
        <taxon>Dikarya</taxon>
        <taxon>Ascomycota</taxon>
        <taxon>Pezizomycotina</taxon>
        <taxon>Leotiomycetes</taxon>
        <taxon>Helotiales</taxon>
        <taxon>Helotiaceae</taxon>
        <taxon>Hymenoscyphus</taxon>
    </lineage>
</organism>
<keyword evidence="1" id="KW-0479">Metal-binding</keyword>
<keyword evidence="3 5" id="KW-0863">Zinc-finger</keyword>
<dbReference type="Gene3D" id="3.30.160.60">
    <property type="entry name" value="Classic Zinc Finger"/>
    <property type="match status" value="1"/>
</dbReference>
<evidence type="ECO:0000256" key="5">
    <source>
        <dbReference type="PROSITE-ProRule" id="PRU00042"/>
    </source>
</evidence>
<name>A0A9N9PZS5_9HELO</name>
<dbReference type="GO" id="GO:0008270">
    <property type="term" value="F:zinc ion binding"/>
    <property type="evidence" value="ECO:0007669"/>
    <property type="project" value="UniProtKB-KW"/>
</dbReference>